<dbReference type="PROSITE" id="PS51163">
    <property type="entry name" value="YRDC"/>
    <property type="match status" value="1"/>
</dbReference>
<evidence type="ECO:0000256" key="3">
    <source>
        <dbReference type="ARBA" id="ARBA00022598"/>
    </source>
</evidence>
<dbReference type="Pfam" id="PF07503">
    <property type="entry name" value="zf-HYPF"/>
    <property type="match status" value="2"/>
</dbReference>
<keyword evidence="13" id="KW-0808">Transferase</keyword>
<dbReference type="SUPFAM" id="SSF55821">
    <property type="entry name" value="YrdC/RibB"/>
    <property type="match status" value="1"/>
</dbReference>
<feature type="region of interest" description="Disordered" evidence="10">
    <location>
        <begin position="691"/>
        <end position="715"/>
    </location>
</feature>
<feature type="active site" evidence="9">
    <location>
        <position position="44"/>
    </location>
</feature>
<sequence length="826" mass="90544">MTRDAPEPSRQTQTPNVRAESGPSGARQRLAITVTGVVQGVGFRPFIHTLALRFGLSGSVKNHSGEVRIQVQGEPTMLTGFLDGLRSQAPGLSSIDRLDWTEIPVRPETGFAILPSDEEGTAGQIFVSPDLATCPACRRELFDPSDRRYRYAFLNCTDCGPRLTIIRRAPYDRGNTTMAGFEMCDCCRAEYSDPANRRFHAQPVACPECGPQLTLLDDQGVALDSSDPIDAFVDKLRCGGIGALKGLGGYHLVAAATNAMAIDRLRQRKQRDEKPFAVMVRDAAVAAAYCHLSSAERERLVCRQRPIVLLTARSEGLGVRAPRPISDLVAPDNPNLGVMLPYTPLHELLFQAWGDEPLVMTSGNRSDEPIAFEDADAIDRLRGIADLFLVHNRPIRVRCDDSVTRVVGDSERPVRRSRGYAPLPITLPFDCPVPMLAVGGQLKNVFALARGDKAFLSHHIGDLDHLEAYRAFVSDVRLYEQLFDIKPNLIAHDLHPDYQSTIYAEQRHRDEAMRLLPVQHHHAHLASCLAEHGLVGNAIGVVFDGSGYGMDGSVWGGEFLVGGYATADRVAFLRPVRLPGGDRAAREPWRMALSYLHDAGCQSEWWVTEHLARFHPTPGDESLRLTRQMIQRGLNSPWTSSAGRLFDAVAALLGIRQTISFEGQAAMQLEALAWQCSSDRSYSSGTISNASLGSKHAMSGREPPVSESAERWSPGSCPEVIDTRPLIRAVVADIRRGTPAVTVARQFHNTLAIMISDKCAEIARCVELDRVVLSGGVFMNALLSQLVEEKLISKNLRVYQHHRVPANDGGLALGQVAVAAHRLLDS</sequence>
<dbReference type="InterPro" id="IPR043129">
    <property type="entry name" value="ATPase_NBD"/>
</dbReference>
<gene>
    <name evidence="13" type="primary">hypF</name>
    <name evidence="13" type="ORF">FYK55_10995</name>
</gene>
<dbReference type="Gene3D" id="3.30.420.40">
    <property type="match status" value="1"/>
</dbReference>
<dbReference type="EC" id="6.2.-.-" evidence="8"/>
<reference evidence="13 14" key="1">
    <citation type="submission" date="2019-08" db="EMBL/GenBank/DDBJ databases">
        <authorList>
            <person name="Dhanesh K."/>
            <person name="Kumar G."/>
            <person name="Sasikala C."/>
            <person name="Venkata Ramana C."/>
        </authorList>
    </citation>
    <scope>NUCLEOTIDE SEQUENCE [LARGE SCALE GENOMIC DNA]</scope>
    <source>
        <strain evidence="13 14">JC645</strain>
    </source>
</reference>
<dbReference type="RefSeq" id="WP_150076464.1">
    <property type="nucleotide sequence ID" value="NZ_VWOX01000005.1"/>
</dbReference>
<evidence type="ECO:0000256" key="10">
    <source>
        <dbReference type="SAM" id="MobiDB-lite"/>
    </source>
</evidence>
<keyword evidence="5" id="KW-0863">Zinc-finger</keyword>
<dbReference type="FunFam" id="3.30.420.40:FF:000124">
    <property type="entry name" value="Carbamoyltransferase HypF"/>
    <property type="match status" value="1"/>
</dbReference>
<protein>
    <recommendedName>
        <fullName evidence="8">Carbamoyltransferase</fullName>
        <ecNumber evidence="8">6.2.-.-</ecNumber>
    </recommendedName>
</protein>
<keyword evidence="6" id="KW-0862">Zinc</keyword>
<evidence type="ECO:0000256" key="9">
    <source>
        <dbReference type="PROSITE-ProRule" id="PRU00520"/>
    </source>
</evidence>
<evidence type="ECO:0000259" key="12">
    <source>
        <dbReference type="PROSITE" id="PS51163"/>
    </source>
</evidence>
<dbReference type="GO" id="GO:0051604">
    <property type="term" value="P:protein maturation"/>
    <property type="evidence" value="ECO:0007669"/>
    <property type="project" value="TreeGrafter"/>
</dbReference>
<feature type="domain" description="YrdC-like" evidence="12">
    <location>
        <begin position="226"/>
        <end position="419"/>
    </location>
</feature>
<dbReference type="Gene3D" id="3.30.110.120">
    <property type="match status" value="1"/>
</dbReference>
<evidence type="ECO:0000256" key="7">
    <source>
        <dbReference type="ARBA" id="ARBA00048220"/>
    </source>
</evidence>
<dbReference type="PROSITE" id="PS00150">
    <property type="entry name" value="ACYLPHOSPHATASE_1"/>
    <property type="match status" value="1"/>
</dbReference>
<comment type="catalytic activity">
    <reaction evidence="9">
        <text>an acyl phosphate + H2O = a carboxylate + phosphate + H(+)</text>
        <dbReference type="Rhea" id="RHEA:14965"/>
        <dbReference type="ChEBI" id="CHEBI:15377"/>
        <dbReference type="ChEBI" id="CHEBI:15378"/>
        <dbReference type="ChEBI" id="CHEBI:29067"/>
        <dbReference type="ChEBI" id="CHEBI:43474"/>
        <dbReference type="ChEBI" id="CHEBI:59918"/>
        <dbReference type="EC" id="3.6.1.7"/>
    </reaction>
</comment>
<dbReference type="InterPro" id="IPR051060">
    <property type="entry name" value="Carbamoyltrans_HypF-like"/>
</dbReference>
<comment type="caution">
    <text evidence="13">The sequence shown here is derived from an EMBL/GenBank/DDBJ whole genome shotgun (WGS) entry which is preliminary data.</text>
</comment>
<dbReference type="GO" id="GO:0003725">
    <property type="term" value="F:double-stranded RNA binding"/>
    <property type="evidence" value="ECO:0007669"/>
    <property type="project" value="InterPro"/>
</dbReference>
<evidence type="ECO:0000256" key="1">
    <source>
        <dbReference type="ARBA" id="ARBA00004711"/>
    </source>
</evidence>
<dbReference type="Pfam" id="PF00708">
    <property type="entry name" value="Acylphosphatase"/>
    <property type="match status" value="1"/>
</dbReference>
<dbReference type="GO" id="GO:0008270">
    <property type="term" value="F:zinc ion binding"/>
    <property type="evidence" value="ECO:0007669"/>
    <property type="project" value="UniProtKB-KW"/>
</dbReference>
<dbReference type="Gene3D" id="3.30.420.360">
    <property type="match status" value="1"/>
</dbReference>
<dbReference type="InterPro" id="IPR017945">
    <property type="entry name" value="DHBP_synth_RibB-like_a/b_dom"/>
</dbReference>
<dbReference type="InterPro" id="IPR041440">
    <property type="entry name" value="HypF_C"/>
</dbReference>
<dbReference type="PANTHER" id="PTHR42959:SF1">
    <property type="entry name" value="CARBAMOYLTRANSFERASE HYPF"/>
    <property type="match status" value="1"/>
</dbReference>
<dbReference type="GO" id="GO:0003998">
    <property type="term" value="F:acylphosphatase activity"/>
    <property type="evidence" value="ECO:0007669"/>
    <property type="project" value="UniProtKB-EC"/>
</dbReference>
<dbReference type="Proteomes" id="UP000324479">
    <property type="component" value="Unassembled WGS sequence"/>
</dbReference>
<dbReference type="InterPro" id="IPR006070">
    <property type="entry name" value="Sua5-like_dom"/>
</dbReference>
<keyword evidence="3" id="KW-0436">Ligase</keyword>
<dbReference type="Gene3D" id="3.90.870.50">
    <property type="match status" value="1"/>
</dbReference>
<evidence type="ECO:0000259" key="11">
    <source>
        <dbReference type="PROSITE" id="PS51160"/>
    </source>
</evidence>
<dbReference type="NCBIfam" id="TIGR00143">
    <property type="entry name" value="hypF"/>
    <property type="match status" value="1"/>
</dbReference>
<dbReference type="SUPFAM" id="SSF53067">
    <property type="entry name" value="Actin-like ATPase domain"/>
    <property type="match status" value="1"/>
</dbReference>
<feature type="active site" evidence="9">
    <location>
        <position position="62"/>
    </location>
</feature>
<dbReference type="PIRSF" id="PIRSF006256">
    <property type="entry name" value="CMPcnvr_hdrg_mat"/>
    <property type="match status" value="1"/>
</dbReference>
<evidence type="ECO:0000256" key="4">
    <source>
        <dbReference type="ARBA" id="ARBA00022723"/>
    </source>
</evidence>
<evidence type="ECO:0000256" key="2">
    <source>
        <dbReference type="ARBA" id="ARBA00008097"/>
    </source>
</evidence>
<dbReference type="UniPathway" id="UPA00335"/>
<dbReference type="Pfam" id="PF01300">
    <property type="entry name" value="Sua5_yciO_yrdC"/>
    <property type="match status" value="1"/>
</dbReference>
<dbReference type="InterPro" id="IPR011125">
    <property type="entry name" value="Znf_HypF"/>
</dbReference>
<keyword evidence="4" id="KW-0479">Metal-binding</keyword>
<dbReference type="SUPFAM" id="SSF54975">
    <property type="entry name" value="Acylphosphatase/BLUF domain-like"/>
    <property type="match status" value="1"/>
</dbReference>
<dbReference type="Pfam" id="PF17788">
    <property type="entry name" value="HypF_C"/>
    <property type="match status" value="1"/>
</dbReference>
<dbReference type="InterPro" id="IPR004421">
    <property type="entry name" value="Carbamoyltransferase_HypF"/>
</dbReference>
<dbReference type="EMBL" id="VWOX01000005">
    <property type="protein sequence ID" value="KAA5543712.1"/>
    <property type="molecule type" value="Genomic_DNA"/>
</dbReference>
<keyword evidence="9" id="KW-0378">Hydrolase</keyword>
<comment type="similarity">
    <text evidence="2 8">Belongs to the carbamoyltransferase HypF family.</text>
</comment>
<dbReference type="PROSITE" id="PS51160">
    <property type="entry name" value="ACYLPHOSPHATASE_3"/>
    <property type="match status" value="1"/>
</dbReference>
<dbReference type="InterPro" id="IPR055128">
    <property type="entry name" value="HypF_C_2"/>
</dbReference>
<comment type="catalytic activity">
    <reaction evidence="7">
        <text>C-terminal L-cysteinyl-[HypE protein] + carbamoyl phosphate + ATP + H2O = C-terminal S-carboxamide-L-cysteinyl-[HypE protein] + AMP + phosphate + diphosphate + H(+)</text>
        <dbReference type="Rhea" id="RHEA:55636"/>
        <dbReference type="Rhea" id="RHEA-COMP:14247"/>
        <dbReference type="Rhea" id="RHEA-COMP:14392"/>
        <dbReference type="ChEBI" id="CHEBI:15377"/>
        <dbReference type="ChEBI" id="CHEBI:15378"/>
        <dbReference type="ChEBI" id="CHEBI:30616"/>
        <dbReference type="ChEBI" id="CHEBI:33019"/>
        <dbReference type="ChEBI" id="CHEBI:43474"/>
        <dbReference type="ChEBI" id="CHEBI:58228"/>
        <dbReference type="ChEBI" id="CHEBI:76913"/>
        <dbReference type="ChEBI" id="CHEBI:139126"/>
        <dbReference type="ChEBI" id="CHEBI:456215"/>
    </reaction>
</comment>
<evidence type="ECO:0000313" key="13">
    <source>
        <dbReference type="EMBL" id="KAA5543712.1"/>
    </source>
</evidence>
<dbReference type="GO" id="GO:0016874">
    <property type="term" value="F:ligase activity"/>
    <property type="evidence" value="ECO:0007669"/>
    <property type="project" value="UniProtKB-UniRule"/>
</dbReference>
<comment type="pathway">
    <text evidence="1">Protein modification; [NiFe] hydrogenase maturation.</text>
</comment>
<name>A0A5M6DBL4_9BACT</name>
<evidence type="ECO:0000256" key="8">
    <source>
        <dbReference type="PIRNR" id="PIRNR006256"/>
    </source>
</evidence>
<dbReference type="InterPro" id="IPR036046">
    <property type="entry name" value="Acylphosphatase-like_dom_sf"/>
</dbReference>
<evidence type="ECO:0000256" key="6">
    <source>
        <dbReference type="ARBA" id="ARBA00022833"/>
    </source>
</evidence>
<dbReference type="PANTHER" id="PTHR42959">
    <property type="entry name" value="CARBAMOYLTRANSFERASE"/>
    <property type="match status" value="1"/>
</dbReference>
<dbReference type="GO" id="GO:0016743">
    <property type="term" value="F:carboxyl- or carbamoyltransferase activity"/>
    <property type="evidence" value="ECO:0007669"/>
    <property type="project" value="UniProtKB-UniRule"/>
</dbReference>
<evidence type="ECO:0000313" key="14">
    <source>
        <dbReference type="Proteomes" id="UP000324479"/>
    </source>
</evidence>
<keyword evidence="14" id="KW-1185">Reference proteome</keyword>
<dbReference type="Pfam" id="PF22521">
    <property type="entry name" value="HypF_C_2"/>
    <property type="match status" value="1"/>
</dbReference>
<feature type="domain" description="Acylphosphatase-like" evidence="11">
    <location>
        <begin position="29"/>
        <end position="115"/>
    </location>
</feature>
<feature type="region of interest" description="Disordered" evidence="10">
    <location>
        <begin position="1"/>
        <end position="26"/>
    </location>
</feature>
<dbReference type="InterPro" id="IPR017968">
    <property type="entry name" value="Acylphosphatase_CS"/>
</dbReference>
<accession>A0A5M6DBL4</accession>
<proteinExistence type="inferred from homology"/>
<dbReference type="AlphaFoldDB" id="A0A5M6DBL4"/>
<evidence type="ECO:0000256" key="5">
    <source>
        <dbReference type="ARBA" id="ARBA00022771"/>
    </source>
</evidence>
<dbReference type="InterPro" id="IPR001792">
    <property type="entry name" value="Acylphosphatase-like_dom"/>
</dbReference>
<organism evidence="13 14">
    <name type="scientific">Roseiconus nitratireducens</name>
    <dbReference type="NCBI Taxonomy" id="2605748"/>
    <lineage>
        <taxon>Bacteria</taxon>
        <taxon>Pseudomonadati</taxon>
        <taxon>Planctomycetota</taxon>
        <taxon>Planctomycetia</taxon>
        <taxon>Pirellulales</taxon>
        <taxon>Pirellulaceae</taxon>
        <taxon>Roseiconus</taxon>
    </lineage>
</organism>